<keyword evidence="6 13" id="KW-0812">Transmembrane</keyword>
<comment type="similarity">
    <text evidence="13 14">Belongs to the class VI-like SAM-binding methyltransferase superfamily. CHO2 family.</text>
</comment>
<feature type="transmembrane region" description="Helical" evidence="13 14">
    <location>
        <begin position="268"/>
        <end position="288"/>
    </location>
</feature>
<evidence type="ECO:0000256" key="14">
    <source>
        <dbReference type="RuleBase" id="RU361122"/>
    </source>
</evidence>
<dbReference type="PANTHER" id="PTHR32138:SF0">
    <property type="entry name" value="PHOSPHATIDYLETHANOLAMINE N-METHYLTRANSFERASE"/>
    <property type="match status" value="1"/>
</dbReference>
<protein>
    <recommendedName>
        <fullName evidence="13 14">Phosphatidylethanolamine N-methyltransferase</fullName>
        <shortName evidence="13">PE methyltransferase</shortName>
        <shortName evidence="13 14">PEAMT</shortName>
        <shortName evidence="13">PEMT</shortName>
        <ecNumber evidence="13 14">2.1.1.17</ecNumber>
    </recommendedName>
</protein>
<feature type="compositionally biased region" description="Basic residues" evidence="15">
    <location>
        <begin position="356"/>
        <end position="368"/>
    </location>
</feature>
<comment type="caution">
    <text evidence="13 14">Lacks conserved residue(s) required for the propagation of feature annotation.</text>
</comment>
<evidence type="ECO:0000256" key="9">
    <source>
        <dbReference type="ARBA" id="ARBA00023098"/>
    </source>
</evidence>
<dbReference type="PROSITE" id="PS51598">
    <property type="entry name" value="SAM_CHO2"/>
    <property type="match status" value="1"/>
</dbReference>
<feature type="region of interest" description="Disordered" evidence="15">
    <location>
        <begin position="1055"/>
        <end position="1087"/>
    </location>
</feature>
<feature type="transmembrane region" description="Helical" evidence="13 14">
    <location>
        <begin position="308"/>
        <end position="333"/>
    </location>
</feature>
<comment type="caution">
    <text evidence="16">The sequence shown here is derived from an EMBL/GenBank/DDBJ whole genome shotgun (WGS) entry which is preliminary data.</text>
</comment>
<comment type="subcellular location">
    <subcellularLocation>
        <location evidence="1">Endomembrane system</location>
        <topology evidence="1">Multi-pass membrane protein</topology>
    </subcellularLocation>
    <subcellularLocation>
        <location evidence="13 14">Endoplasmic reticulum membrane</location>
        <topology evidence="13 14">Multi-pass membrane protein</topology>
    </subcellularLocation>
</comment>
<sequence length="1144" mass="132262">MQPSSTTSLKPGVVLVAPSPPADENPKKNSFQQDEADKEEDQQQDEQGKSRQKSSYGKTMDGTVFKIPETHNMISSLFDPRLPKSSLDLITLSTLIAQTIPLMIFPRKKLKTFYMLSFLFWRLTYNVGLGWVLKKQSENKFLIKIIKNLNLFNSKFNPRLSNWIEKQLKSKMSTNNLNYDLNQYPIEFNVWLLFRQLVDIILLNDFFSYFCLSYCSLNLPNQQQSQQDPLPNQSNLSLFLIRCTAGVILVGFNIWVKLDAHRIVHDFAWYWGDAFFLSLQELVFDGVFEMAPHPMYSIGYAGFYGASLITGSQSVFFVSLFAHLCQFGFLVYFENPHIQRTYGPQARPLTAASPRHALRSRSHPRKKIQPLNFNSPNENPKAVSPDYRDTQHDTSSVHGSNTFHDPPQNPVDPAEVREELEHRLFRRKEMILIDNFDKFRSIDFVTVLVIGYNFLILFIKEEDPSHIKKIYNNKGLLISSLNAIAWRLWFSFGLGFRLKQQSQNKMMVKHFLTNYYYPIGKFRHSQQKNEDEINDDDQNDLIDELKFEVIEECFQNWKGIYNLSLIMTYVSFAIMSIKFHKLGDQWELSSEVIRITFGLCLVGIHVWTAISTYEVLGKFGWFYGDFFVDDYPMELTYAGIYRYLNNPERSMGGAGFVGMSLMSGNKFVFALALGSVLCHWWFLSFVETPHMKKVYGDRIRKEAGLTKVLKQNAQKLAARRKKLDLRIDRESCSSMGGGKSDEREGKGFERRFKEVQGTFEFIYDETVQALDEFLEKCKLSLMVEHRVYHIAFGDFKLNVSFIDVMCFDFLLFPAAPRLSGVVRDTKVLLQSSGERLILTRIANDLSSYDTTQYRLAIQESRYHRPRDPASNRLRFHMGEPIRLQWNSPWNHSRADWVGCYRRGSNKSGLVTEVTSSGRWCGLFKEEWEGDMHIGKRRQEGDAELDDAGKELKLENEAAKPRKTGWVEFKGERLPWEEGVYEFRYHHDGKYNVMAVTEPFEIYVERIEQDVGNMKEIEDKLRNLVGYGLGMEANLIPMILRKETARILKDEFTKPSQNGIHAANGHQPATEGKVGENGLSDEGSQEEEDRFTVMSLDEAKRIQRLIGIGIGIELGIEIILEDCEINRLAKRIVFVKSLLKPFLNK</sequence>
<feature type="transmembrane region" description="Helical" evidence="13 14">
    <location>
        <begin position="479"/>
        <end position="498"/>
    </location>
</feature>
<keyword evidence="8 13" id="KW-1133">Transmembrane helix</keyword>
<feature type="region of interest" description="Disordered" evidence="15">
    <location>
        <begin position="1"/>
        <end position="58"/>
    </location>
</feature>
<feature type="transmembrane region" description="Helical" evidence="13 14">
    <location>
        <begin position="667"/>
        <end position="683"/>
    </location>
</feature>
<evidence type="ECO:0000313" key="16">
    <source>
        <dbReference type="EMBL" id="KAA1080181.1"/>
    </source>
</evidence>
<evidence type="ECO:0000256" key="6">
    <source>
        <dbReference type="ARBA" id="ARBA00022692"/>
    </source>
</evidence>
<reference evidence="16 17" key="1">
    <citation type="submission" date="2019-05" db="EMBL/GenBank/DDBJ databases">
        <title>Emergence of the Ug99 lineage of the wheat stem rust pathogen through somatic hybridization.</title>
        <authorList>
            <person name="Li F."/>
            <person name="Upadhyaya N.M."/>
            <person name="Sperschneider J."/>
            <person name="Matny O."/>
            <person name="Nguyen-Phuc H."/>
            <person name="Mago R."/>
            <person name="Raley C."/>
            <person name="Miller M.E."/>
            <person name="Silverstein K.A.T."/>
            <person name="Henningsen E."/>
            <person name="Hirsch C.D."/>
            <person name="Visser B."/>
            <person name="Pretorius Z.A."/>
            <person name="Steffenson B.J."/>
            <person name="Schwessinger B."/>
            <person name="Dodds P.N."/>
            <person name="Figueroa M."/>
        </authorList>
    </citation>
    <scope>NUCLEOTIDE SEQUENCE [LARGE SCALE GENOMIC DNA]</scope>
    <source>
        <strain evidence="16 17">Ug99</strain>
    </source>
</reference>
<dbReference type="Proteomes" id="UP000325313">
    <property type="component" value="Unassembled WGS sequence"/>
</dbReference>
<dbReference type="GO" id="GO:0005789">
    <property type="term" value="C:endoplasmic reticulum membrane"/>
    <property type="evidence" value="ECO:0007669"/>
    <property type="project" value="UniProtKB-SubCell"/>
</dbReference>
<feature type="compositionally biased region" description="Acidic residues" evidence="15">
    <location>
        <begin position="34"/>
        <end position="44"/>
    </location>
</feature>
<feature type="region of interest" description="Disordered" evidence="15">
    <location>
        <begin position="353"/>
        <end position="413"/>
    </location>
</feature>
<dbReference type="InterPro" id="IPR007318">
    <property type="entry name" value="Phopholipid_MeTrfase"/>
</dbReference>
<proteinExistence type="inferred from homology"/>
<keyword evidence="7 13" id="KW-0256">Endoplasmic reticulum</keyword>
<gene>
    <name evidence="16" type="primary">CHO2_1</name>
    <name evidence="16" type="ORF">PGTUg99_020571</name>
</gene>
<dbReference type="Pfam" id="PF04191">
    <property type="entry name" value="PEMT"/>
    <property type="match status" value="2"/>
</dbReference>
<keyword evidence="2 13" id="KW-0444">Lipid biosynthesis</keyword>
<evidence type="ECO:0000256" key="5">
    <source>
        <dbReference type="ARBA" id="ARBA00022691"/>
    </source>
</evidence>
<feature type="transmembrane region" description="Helical" evidence="13 14">
    <location>
        <begin position="560"/>
        <end position="580"/>
    </location>
</feature>
<evidence type="ECO:0000256" key="8">
    <source>
        <dbReference type="ARBA" id="ARBA00022989"/>
    </source>
</evidence>
<dbReference type="EC" id="2.1.1.17" evidence="13 14"/>
<comment type="function">
    <text evidence="13 14">Catalyzes the first step of the methylation pathway of phosphatidylcholine biosynthesis, the SAM-dependent methylation of phosphatidylethanolamine (PE) to phosphatidylmonomethylethanolamine (PMME).</text>
</comment>
<dbReference type="GO" id="GO:0004608">
    <property type="term" value="F:phosphatidylethanolamine N-methyltransferase activity"/>
    <property type="evidence" value="ECO:0007669"/>
    <property type="project" value="UniProtKB-UniRule"/>
</dbReference>
<dbReference type="PANTHER" id="PTHR32138">
    <property type="entry name" value="PHOSPHATIDYLETHANOLAMINE N-METHYLTRANSFERASE"/>
    <property type="match status" value="1"/>
</dbReference>
<evidence type="ECO:0000256" key="13">
    <source>
        <dbReference type="HAMAP-Rule" id="MF_03217"/>
    </source>
</evidence>
<keyword evidence="9 13" id="KW-0443">Lipid metabolism</keyword>
<evidence type="ECO:0000256" key="7">
    <source>
        <dbReference type="ARBA" id="ARBA00022824"/>
    </source>
</evidence>
<feature type="transmembrane region" description="Helical" evidence="13 14">
    <location>
        <begin position="592"/>
        <end position="610"/>
    </location>
</feature>
<feature type="transmembrane region" description="Helical" evidence="13 14">
    <location>
        <begin position="239"/>
        <end position="256"/>
    </location>
</feature>
<evidence type="ECO:0000313" key="17">
    <source>
        <dbReference type="Proteomes" id="UP000325313"/>
    </source>
</evidence>
<name>A0A5B0MT46_PUCGR</name>
<keyword evidence="11 13" id="KW-0594">Phospholipid biosynthesis</keyword>
<keyword evidence="10 13" id="KW-0472">Membrane</keyword>
<dbReference type="GO" id="GO:0006656">
    <property type="term" value="P:phosphatidylcholine biosynthetic process"/>
    <property type="evidence" value="ECO:0007669"/>
    <property type="project" value="UniProtKB-UniRule"/>
</dbReference>
<dbReference type="GO" id="GO:0032259">
    <property type="term" value="P:methylation"/>
    <property type="evidence" value="ECO:0007669"/>
    <property type="project" value="UniProtKB-KW"/>
</dbReference>
<dbReference type="UniPathway" id="UPA00753"/>
<organism evidence="16 17">
    <name type="scientific">Puccinia graminis f. sp. tritici</name>
    <dbReference type="NCBI Taxonomy" id="56615"/>
    <lineage>
        <taxon>Eukaryota</taxon>
        <taxon>Fungi</taxon>
        <taxon>Dikarya</taxon>
        <taxon>Basidiomycota</taxon>
        <taxon>Pucciniomycotina</taxon>
        <taxon>Pucciniomycetes</taxon>
        <taxon>Pucciniales</taxon>
        <taxon>Pucciniaceae</taxon>
        <taxon>Puccinia</taxon>
    </lineage>
</organism>
<comment type="catalytic activity">
    <reaction evidence="13 14">
        <text>a 1,2-diacyl-sn-glycero-3-phosphoethanolamine + S-adenosyl-L-methionine = a 1,2-diacyl-sn-glycero-3-phospho-N-methylethanolamine + S-adenosyl-L-homocysteine + H(+)</text>
        <dbReference type="Rhea" id="RHEA:11164"/>
        <dbReference type="ChEBI" id="CHEBI:15378"/>
        <dbReference type="ChEBI" id="CHEBI:57856"/>
        <dbReference type="ChEBI" id="CHEBI:59789"/>
        <dbReference type="ChEBI" id="CHEBI:64573"/>
        <dbReference type="ChEBI" id="CHEBI:64612"/>
        <dbReference type="EC" id="2.1.1.17"/>
    </reaction>
</comment>
<dbReference type="EMBL" id="VDEP01000442">
    <property type="protein sequence ID" value="KAA1080181.1"/>
    <property type="molecule type" value="Genomic_DNA"/>
</dbReference>
<evidence type="ECO:0000256" key="15">
    <source>
        <dbReference type="SAM" id="MobiDB-lite"/>
    </source>
</evidence>
<keyword evidence="12 13" id="KW-1208">Phospholipid metabolism</keyword>
<dbReference type="HAMAP" id="MF_03217">
    <property type="entry name" value="PEMT"/>
    <property type="match status" value="1"/>
</dbReference>
<keyword evidence="3 13" id="KW-0489">Methyltransferase</keyword>
<evidence type="ECO:0000256" key="10">
    <source>
        <dbReference type="ARBA" id="ARBA00023136"/>
    </source>
</evidence>
<feature type="compositionally biased region" description="Polar residues" evidence="15">
    <location>
        <begin position="393"/>
        <end position="403"/>
    </location>
</feature>
<feature type="transmembrane region" description="Helical" evidence="13 14">
    <location>
        <begin position="112"/>
        <end position="133"/>
    </location>
</feature>
<dbReference type="AlphaFoldDB" id="A0A5B0MT46"/>
<keyword evidence="5 13" id="KW-0949">S-adenosyl-L-methionine</keyword>
<keyword evidence="4 13" id="KW-0808">Transferase</keyword>
<dbReference type="InterPro" id="IPR016219">
    <property type="entry name" value="Phosphatid-EA_MeTrfase_fun"/>
</dbReference>
<evidence type="ECO:0000256" key="2">
    <source>
        <dbReference type="ARBA" id="ARBA00022516"/>
    </source>
</evidence>
<evidence type="ECO:0000256" key="4">
    <source>
        <dbReference type="ARBA" id="ARBA00022679"/>
    </source>
</evidence>
<accession>A0A5B0MT46</accession>
<evidence type="ECO:0000256" key="11">
    <source>
        <dbReference type="ARBA" id="ARBA00023209"/>
    </source>
</evidence>
<evidence type="ECO:0000256" key="12">
    <source>
        <dbReference type="ARBA" id="ARBA00023264"/>
    </source>
</evidence>
<evidence type="ECO:0000256" key="1">
    <source>
        <dbReference type="ARBA" id="ARBA00004127"/>
    </source>
</evidence>
<comment type="pathway">
    <text evidence="13 14">Phospholipid metabolism; phosphatidylcholine biosynthesis.</text>
</comment>
<feature type="transmembrane region" description="Helical" evidence="13 14">
    <location>
        <begin position="441"/>
        <end position="459"/>
    </location>
</feature>
<evidence type="ECO:0000256" key="3">
    <source>
        <dbReference type="ARBA" id="ARBA00022603"/>
    </source>
</evidence>